<protein>
    <submittedName>
        <fullName evidence="1">Uncharacterized protein</fullName>
    </submittedName>
</protein>
<evidence type="ECO:0000313" key="2">
    <source>
        <dbReference type="Proteomes" id="UP001472074"/>
    </source>
</evidence>
<reference evidence="1 2" key="1">
    <citation type="submission" date="2024-04" db="EMBL/GenBank/DDBJ databases">
        <title>Screening of coral probiotics and analysis of their probiotic properties.</title>
        <authorList>
            <person name="Wang S."/>
        </authorList>
    </citation>
    <scope>NUCLEOTIDE SEQUENCE [LARGE SCALE GENOMIC DNA]</scope>
    <source>
        <strain evidence="1 2">GXU-Z9</strain>
    </source>
</reference>
<dbReference type="EMBL" id="CP151651">
    <property type="protein sequence ID" value="WZP09552.1"/>
    <property type="molecule type" value="Genomic_DNA"/>
</dbReference>
<gene>
    <name evidence="1" type="ORF">AADC60_10590</name>
</gene>
<name>A0ABZ2ZN59_9BACI</name>
<organism evidence="1 2">
    <name type="scientific">Cytobacillus pseudoceanisediminis</name>
    <dbReference type="NCBI Taxonomy" id="3051614"/>
    <lineage>
        <taxon>Bacteria</taxon>
        <taxon>Bacillati</taxon>
        <taxon>Bacillota</taxon>
        <taxon>Bacilli</taxon>
        <taxon>Bacillales</taxon>
        <taxon>Bacillaceae</taxon>
        <taxon>Cytobacillus</taxon>
    </lineage>
</organism>
<dbReference type="Proteomes" id="UP001472074">
    <property type="component" value="Chromosome"/>
</dbReference>
<evidence type="ECO:0000313" key="1">
    <source>
        <dbReference type="EMBL" id="WZP09552.1"/>
    </source>
</evidence>
<keyword evidence="2" id="KW-1185">Reference proteome</keyword>
<accession>A0ABZ2ZN59</accession>
<proteinExistence type="predicted"/>
<dbReference type="RefSeq" id="WP_342026105.1">
    <property type="nucleotide sequence ID" value="NZ_CP151651.1"/>
</dbReference>
<sequence>MEKKVRPHCHVCMKEMKMGQEVVMDGAFKGIIHANCNYLTAIEIEDKGLFEEVIGRNPRWFKQFNHLISH</sequence>